<protein>
    <submittedName>
        <fullName evidence="1">Uncharacterized protein</fullName>
    </submittedName>
</protein>
<dbReference type="AlphaFoldDB" id="A0A0F8WQI6"/>
<gene>
    <name evidence="1" type="ORF">LCGC14_3039900</name>
</gene>
<accession>A0A0F8WQI6</accession>
<comment type="caution">
    <text evidence="1">The sequence shown here is derived from an EMBL/GenBank/DDBJ whole genome shotgun (WGS) entry which is preliminary data.</text>
</comment>
<dbReference type="EMBL" id="LAZR01063750">
    <property type="protein sequence ID" value="KKK58888.1"/>
    <property type="molecule type" value="Genomic_DNA"/>
</dbReference>
<name>A0A0F8WQI6_9ZZZZ</name>
<proteinExistence type="predicted"/>
<sequence>MKSITISDGGNRFTLLIREDVDLPPLPIQEQPAHIRFLNWWKDECRKRGIEYVYRVAEPQGHKIIQSLLKKHSIEELQELANHFFLDHGDKLREFPHHFAMFAALITRMKQELKRDG</sequence>
<reference evidence="1" key="1">
    <citation type="journal article" date="2015" name="Nature">
        <title>Complex archaea that bridge the gap between prokaryotes and eukaryotes.</title>
        <authorList>
            <person name="Spang A."/>
            <person name="Saw J.H."/>
            <person name="Jorgensen S.L."/>
            <person name="Zaremba-Niedzwiedzka K."/>
            <person name="Martijn J."/>
            <person name="Lind A.E."/>
            <person name="van Eijk R."/>
            <person name="Schleper C."/>
            <person name="Guy L."/>
            <person name="Ettema T.J."/>
        </authorList>
    </citation>
    <scope>NUCLEOTIDE SEQUENCE</scope>
</reference>
<organism evidence="1">
    <name type="scientific">marine sediment metagenome</name>
    <dbReference type="NCBI Taxonomy" id="412755"/>
    <lineage>
        <taxon>unclassified sequences</taxon>
        <taxon>metagenomes</taxon>
        <taxon>ecological metagenomes</taxon>
    </lineage>
</organism>
<evidence type="ECO:0000313" key="1">
    <source>
        <dbReference type="EMBL" id="KKK58888.1"/>
    </source>
</evidence>